<dbReference type="PATRIC" id="fig|1333857.3.peg.2939"/>
<dbReference type="AlphaFoldDB" id="T5KE62"/>
<dbReference type="InterPro" id="IPR013148">
    <property type="entry name" value="Glyco_hydro_32_N"/>
</dbReference>
<evidence type="ECO:0000256" key="4">
    <source>
        <dbReference type="ARBA" id="ARBA00023295"/>
    </source>
</evidence>
<dbReference type="Gene3D" id="2.60.120.560">
    <property type="entry name" value="Exo-inulinase, domain 1"/>
    <property type="match status" value="1"/>
</dbReference>
<dbReference type="Proteomes" id="UP000016033">
    <property type="component" value="Unassembled WGS sequence"/>
</dbReference>
<evidence type="ECO:0000313" key="7">
    <source>
        <dbReference type="Proteomes" id="UP000016033"/>
    </source>
</evidence>
<evidence type="ECO:0000256" key="1">
    <source>
        <dbReference type="ARBA" id="ARBA00009902"/>
    </source>
</evidence>
<comment type="similarity">
    <text evidence="1">Belongs to the glycosyl hydrolase 32 family.</text>
</comment>
<protein>
    <recommendedName>
        <fullName evidence="2">beta-fructofuranosidase</fullName>
        <ecNumber evidence="2">3.2.1.26</ecNumber>
    </recommendedName>
</protein>
<evidence type="ECO:0000256" key="3">
    <source>
        <dbReference type="ARBA" id="ARBA00022801"/>
    </source>
</evidence>
<gene>
    <name evidence="6" type="ORF">L687_04815</name>
</gene>
<dbReference type="EC" id="3.2.1.26" evidence="2"/>
<dbReference type="EMBL" id="ATAO01000206">
    <property type="protein sequence ID" value="EQM74782.1"/>
    <property type="molecule type" value="Genomic_DNA"/>
</dbReference>
<dbReference type="SUPFAM" id="SSF75005">
    <property type="entry name" value="Arabinanase/levansucrase/invertase"/>
    <property type="match status" value="1"/>
</dbReference>
<dbReference type="PANTHER" id="PTHR43101:SF1">
    <property type="entry name" value="BETA-FRUCTOSIDASE"/>
    <property type="match status" value="1"/>
</dbReference>
<sequence length="478" mass="54834">MTDILEPTTAADVLFYRPEDGWLGDPMPCYHDGRFYVYYQCDRRDPAPYPNGAPFGWSLFLTDDLRSGVDFGEVLHKGDPDGAERFLFAGSVIHAEGSFWAFYTGANRAFDDTEAPAETFRIATSPDGIEWTKHRELTMHSPDGFEKNYFRDPVVVFDPDLGAYRLLVAGRHDSGPRVRRGCLLEYRSTDLRTWSFEKVLWSPHTHHLLQMPDLFRIGDWWYLLYSEYDDQRRTRYRMSRSADGPWIAPQDDCFDGRAFYAARTVDVDGRRVIFGWNPTRAHGDDLDPWVWGGNLVAHDVVQRPDGTLGVRPNPELLDGAFEAPDAEPRSLVLSRDDGYAEEIVVAESSTRFRVDFTMEFVDDTFEFGLKLYENSDADQGYVYLFSPGEHRVRFDMMPNYPWFQLQNVGLSRPVAQPAGSVHEVTLIVDDDVCVLYVDDIALSSRMTRRPGQEVKLYVNGGMVDVRDLVYRDRTIRAD</sequence>
<dbReference type="Gene3D" id="2.115.10.20">
    <property type="entry name" value="Glycosyl hydrolase domain, family 43"/>
    <property type="match status" value="1"/>
</dbReference>
<organism evidence="6 7">
    <name type="scientific">Microbacterium maritypicum MF109</name>
    <dbReference type="NCBI Taxonomy" id="1333857"/>
    <lineage>
        <taxon>Bacteria</taxon>
        <taxon>Bacillati</taxon>
        <taxon>Actinomycetota</taxon>
        <taxon>Actinomycetes</taxon>
        <taxon>Micrococcales</taxon>
        <taxon>Microbacteriaceae</taxon>
        <taxon>Microbacterium</taxon>
    </lineage>
</organism>
<dbReference type="GO" id="GO:0005975">
    <property type="term" value="P:carbohydrate metabolic process"/>
    <property type="evidence" value="ECO:0007669"/>
    <property type="project" value="InterPro"/>
</dbReference>
<feature type="domain" description="Glycosyl hydrolase family 32 N-terminal" evidence="5">
    <location>
        <begin position="17"/>
        <end position="277"/>
    </location>
</feature>
<evidence type="ECO:0000259" key="5">
    <source>
        <dbReference type="Pfam" id="PF00251"/>
    </source>
</evidence>
<dbReference type="InterPro" id="IPR001362">
    <property type="entry name" value="Glyco_hydro_32"/>
</dbReference>
<evidence type="ECO:0000256" key="2">
    <source>
        <dbReference type="ARBA" id="ARBA00012758"/>
    </source>
</evidence>
<proteinExistence type="inferred from homology"/>
<keyword evidence="3" id="KW-0378">Hydrolase</keyword>
<dbReference type="PANTHER" id="PTHR43101">
    <property type="entry name" value="BETA-FRUCTOSIDASE"/>
    <property type="match status" value="1"/>
</dbReference>
<dbReference type="InterPro" id="IPR051214">
    <property type="entry name" value="GH32_Enzymes"/>
</dbReference>
<dbReference type="GO" id="GO:0004564">
    <property type="term" value="F:beta-fructofuranosidase activity"/>
    <property type="evidence" value="ECO:0007669"/>
    <property type="project" value="UniProtKB-EC"/>
</dbReference>
<dbReference type="RefSeq" id="WP_021200872.1">
    <property type="nucleotide sequence ID" value="NZ_ATAO01000206.1"/>
</dbReference>
<dbReference type="Pfam" id="PF00251">
    <property type="entry name" value="Glyco_hydro_32N"/>
    <property type="match status" value="1"/>
</dbReference>
<dbReference type="InterPro" id="IPR023296">
    <property type="entry name" value="Glyco_hydro_beta-prop_sf"/>
</dbReference>
<name>T5KE62_MICMQ</name>
<dbReference type="CDD" id="cd08995">
    <property type="entry name" value="GH32_EcAec43-like"/>
    <property type="match status" value="1"/>
</dbReference>
<keyword evidence="4" id="KW-0326">Glycosidase</keyword>
<reference evidence="6 7" key="1">
    <citation type="journal article" date="2013" name="Genome Announc.">
        <title>Whole-genome sequences of five oyster-associated bacteria show potential for crude oil hydrocarbon degradation.</title>
        <authorList>
            <person name="Chauhan A."/>
            <person name="Green S."/>
            <person name="Pathak A."/>
            <person name="Thomas J."/>
            <person name="Venkatramanan R."/>
        </authorList>
    </citation>
    <scope>NUCLEOTIDE SEQUENCE [LARGE SCALE GENOMIC DNA]</scope>
    <source>
        <strain evidence="6 7">MF109</strain>
    </source>
</reference>
<accession>T5KE62</accession>
<dbReference type="SMART" id="SM00640">
    <property type="entry name" value="Glyco_32"/>
    <property type="match status" value="1"/>
</dbReference>
<evidence type="ECO:0000313" key="6">
    <source>
        <dbReference type="EMBL" id="EQM74782.1"/>
    </source>
</evidence>
<comment type="caution">
    <text evidence="6">The sequence shown here is derived from an EMBL/GenBank/DDBJ whole genome shotgun (WGS) entry which is preliminary data.</text>
</comment>